<name>A0A5P1F3K9_ASPOF</name>
<dbReference type="PANTHER" id="PTHR21712">
    <property type="entry name" value="PRE-RRNA-PROCESSING PROTEIN FHL1"/>
    <property type="match status" value="1"/>
</dbReference>
<keyword evidence="1" id="KW-0539">Nucleus</keyword>
<dbReference type="AlphaFoldDB" id="A0A5P1F3K9"/>
<accession>A0A5P1F3K9</accession>
<proteinExistence type="predicted"/>
<evidence type="ECO:0000256" key="1">
    <source>
        <dbReference type="ARBA" id="ARBA00023242"/>
    </source>
</evidence>
<evidence type="ECO:0000313" key="2">
    <source>
        <dbReference type="EMBL" id="ONK72976.1"/>
    </source>
</evidence>
<dbReference type="Proteomes" id="UP000243459">
    <property type="component" value="Chromosome 4"/>
</dbReference>
<keyword evidence="3" id="KW-1185">Reference proteome</keyword>
<dbReference type="EMBL" id="CM007384">
    <property type="protein sequence ID" value="ONK72976.1"/>
    <property type="molecule type" value="Genomic_DNA"/>
</dbReference>
<dbReference type="InterPro" id="IPR045178">
    <property type="entry name" value="Fhl1/FHA1"/>
</dbReference>
<dbReference type="GO" id="GO:0005634">
    <property type="term" value="C:nucleus"/>
    <property type="evidence" value="ECO:0007669"/>
    <property type="project" value="UniProtKB-ARBA"/>
</dbReference>
<sequence>MTSWTLTPWLCLVQTFLSKNEVHTDIPDSLDKAADLRLLLHLEEKDVVDSITAVLNDLYKPGEWITIEKLHAKLVEKYGSLWDPSRVRRYLVTDQLPGDTTGKPWSYLLALLNKYPDSFVITTRSSDKGTIEFVSSVSLIS</sequence>
<organism evidence="2 3">
    <name type="scientific">Asparagus officinalis</name>
    <name type="common">Garden asparagus</name>
    <dbReference type="NCBI Taxonomy" id="4686"/>
    <lineage>
        <taxon>Eukaryota</taxon>
        <taxon>Viridiplantae</taxon>
        <taxon>Streptophyta</taxon>
        <taxon>Embryophyta</taxon>
        <taxon>Tracheophyta</taxon>
        <taxon>Spermatophyta</taxon>
        <taxon>Magnoliopsida</taxon>
        <taxon>Liliopsida</taxon>
        <taxon>Asparagales</taxon>
        <taxon>Asparagaceae</taxon>
        <taxon>Asparagoideae</taxon>
        <taxon>Asparagus</taxon>
    </lineage>
</organism>
<evidence type="ECO:0008006" key="4">
    <source>
        <dbReference type="Google" id="ProtNLM"/>
    </source>
</evidence>
<evidence type="ECO:0000313" key="3">
    <source>
        <dbReference type="Proteomes" id="UP000243459"/>
    </source>
</evidence>
<protein>
    <recommendedName>
        <fullName evidence="4">HTH OST-type domain-containing protein</fullName>
    </recommendedName>
</protein>
<gene>
    <name evidence="2" type="ORF">A4U43_C04F25640</name>
</gene>
<dbReference type="GO" id="GO:0043565">
    <property type="term" value="F:sequence-specific DNA binding"/>
    <property type="evidence" value="ECO:0007669"/>
    <property type="project" value="TreeGrafter"/>
</dbReference>
<reference evidence="3" key="1">
    <citation type="journal article" date="2017" name="Nat. Commun.">
        <title>The asparagus genome sheds light on the origin and evolution of a young Y chromosome.</title>
        <authorList>
            <person name="Harkess A."/>
            <person name="Zhou J."/>
            <person name="Xu C."/>
            <person name="Bowers J.E."/>
            <person name="Van der Hulst R."/>
            <person name="Ayyampalayam S."/>
            <person name="Mercati F."/>
            <person name="Riccardi P."/>
            <person name="McKain M.R."/>
            <person name="Kakrana A."/>
            <person name="Tang H."/>
            <person name="Ray J."/>
            <person name="Groenendijk J."/>
            <person name="Arikit S."/>
            <person name="Mathioni S.M."/>
            <person name="Nakano M."/>
            <person name="Shan H."/>
            <person name="Telgmann-Rauber A."/>
            <person name="Kanno A."/>
            <person name="Yue Z."/>
            <person name="Chen H."/>
            <person name="Li W."/>
            <person name="Chen Y."/>
            <person name="Xu X."/>
            <person name="Zhang Y."/>
            <person name="Luo S."/>
            <person name="Chen H."/>
            <person name="Gao J."/>
            <person name="Mao Z."/>
            <person name="Pires J.C."/>
            <person name="Luo M."/>
            <person name="Kudrna D."/>
            <person name="Wing R.A."/>
            <person name="Meyers B.C."/>
            <person name="Yi K."/>
            <person name="Kong H."/>
            <person name="Lavrijsen P."/>
            <person name="Sunseri F."/>
            <person name="Falavigna A."/>
            <person name="Ye Y."/>
            <person name="Leebens-Mack J.H."/>
            <person name="Chen G."/>
        </authorList>
    </citation>
    <scope>NUCLEOTIDE SEQUENCE [LARGE SCALE GENOMIC DNA]</scope>
    <source>
        <strain evidence="3">cv. DH0086</strain>
    </source>
</reference>
<dbReference type="Gramene" id="ONK72976">
    <property type="protein sequence ID" value="ONK72976"/>
    <property type="gene ID" value="A4U43_C04F25640"/>
</dbReference>
<dbReference type="PANTHER" id="PTHR21712:SF29">
    <property type="entry name" value="PRE-RRNA-PROCESSING PROTEIN FHL1"/>
    <property type="match status" value="1"/>
</dbReference>
<dbReference type="OMA" id="EWITIEK"/>
<dbReference type="GO" id="GO:0060962">
    <property type="term" value="P:regulation of ribosomal protein gene transcription by RNA polymerase II"/>
    <property type="evidence" value="ECO:0007669"/>
    <property type="project" value="InterPro"/>
</dbReference>